<dbReference type="FunFam" id="3.40.50.2020:FF:000020">
    <property type="entry name" value="Bifunctional protein PyrR"/>
    <property type="match status" value="1"/>
</dbReference>
<evidence type="ECO:0000259" key="5">
    <source>
        <dbReference type="Pfam" id="PF00156"/>
    </source>
</evidence>
<comment type="similarity">
    <text evidence="1 4">Belongs to the purine/pyrimidine phosphoribosyltransferase family. PyrR subfamily.</text>
</comment>
<proteinExistence type="inferred from homology"/>
<evidence type="ECO:0000256" key="1">
    <source>
        <dbReference type="ARBA" id="ARBA00005565"/>
    </source>
</evidence>
<dbReference type="PATRIC" id="fig|1206767.3.peg.573"/>
<organism evidence="6 7">
    <name type="scientific">Solidesulfovibrio magneticus str. Maddingley MBC34</name>
    <dbReference type="NCBI Taxonomy" id="1206767"/>
    <lineage>
        <taxon>Bacteria</taxon>
        <taxon>Pseudomonadati</taxon>
        <taxon>Thermodesulfobacteriota</taxon>
        <taxon>Desulfovibrionia</taxon>
        <taxon>Desulfovibrionales</taxon>
        <taxon>Desulfovibrionaceae</taxon>
        <taxon>Solidesulfovibrio</taxon>
    </lineage>
</organism>
<dbReference type="Proteomes" id="UP000006272">
    <property type="component" value="Unassembled WGS sequence"/>
</dbReference>
<dbReference type="EMBL" id="ALAO01000056">
    <property type="protein sequence ID" value="EKO40653.1"/>
    <property type="molecule type" value="Genomic_DNA"/>
</dbReference>
<comment type="catalytic activity">
    <reaction evidence="4">
        <text>UMP + diphosphate = 5-phospho-alpha-D-ribose 1-diphosphate + uracil</text>
        <dbReference type="Rhea" id="RHEA:13017"/>
        <dbReference type="ChEBI" id="CHEBI:17568"/>
        <dbReference type="ChEBI" id="CHEBI:33019"/>
        <dbReference type="ChEBI" id="CHEBI:57865"/>
        <dbReference type="ChEBI" id="CHEBI:58017"/>
        <dbReference type="EC" id="2.4.2.9"/>
    </reaction>
</comment>
<keyword evidence="4 6" id="KW-0328">Glycosyltransferase</keyword>
<dbReference type="AlphaFoldDB" id="K6HDV3"/>
<comment type="function">
    <text evidence="4">Also displays a weak uracil phosphoribosyltransferase activity which is not physiologically significant.</text>
</comment>
<dbReference type="PANTHER" id="PTHR11608:SF0">
    <property type="entry name" value="BIFUNCTIONAL PROTEIN PYRR"/>
    <property type="match status" value="1"/>
</dbReference>
<dbReference type="SUPFAM" id="SSF53271">
    <property type="entry name" value="PRTase-like"/>
    <property type="match status" value="1"/>
</dbReference>
<reference evidence="6 7" key="1">
    <citation type="submission" date="2012-07" db="EMBL/GenBank/DDBJ databases">
        <title>Draft genome sequence of Desulfovibrio magneticus str. Maddingley MBC34 obtained from a metagenomic sequence of a methanogenic enrichment isolated from coal-seam formation water in Victoria, Australia.</title>
        <authorList>
            <person name="Greenfield P."/>
            <person name="Hendry P."/>
            <person name="Li D."/>
            <person name="Rosewarne C.P."/>
            <person name="Tran-Dinh N."/>
            <person name="Elbourne L.D.H."/>
            <person name="Paulsen I.T."/>
            <person name="Midgley D.J."/>
        </authorList>
    </citation>
    <scope>NUCLEOTIDE SEQUENCE [LARGE SCALE GENOMIC DNA]</scope>
    <source>
        <strain evidence="7">Maddingley MBC34</strain>
    </source>
</reference>
<keyword evidence="4 6" id="KW-0808">Transferase</keyword>
<dbReference type="GO" id="GO:0004845">
    <property type="term" value="F:uracil phosphoribosyltransferase activity"/>
    <property type="evidence" value="ECO:0007669"/>
    <property type="project" value="UniProtKB-UniRule"/>
</dbReference>
<dbReference type="InterPro" id="IPR000836">
    <property type="entry name" value="PRTase_dom"/>
</dbReference>
<dbReference type="CDD" id="cd06223">
    <property type="entry name" value="PRTases_typeI"/>
    <property type="match status" value="1"/>
</dbReference>
<dbReference type="Pfam" id="PF00156">
    <property type="entry name" value="Pribosyltran"/>
    <property type="match status" value="1"/>
</dbReference>
<name>K6HDV3_9BACT</name>
<evidence type="ECO:0000256" key="2">
    <source>
        <dbReference type="ARBA" id="ARBA00023015"/>
    </source>
</evidence>
<evidence type="ECO:0000256" key="3">
    <source>
        <dbReference type="ARBA" id="ARBA00023163"/>
    </source>
</evidence>
<dbReference type="Gene3D" id="3.40.50.2020">
    <property type="match status" value="1"/>
</dbReference>
<dbReference type="EC" id="2.4.2.9" evidence="4"/>
<accession>K6HDV3</accession>
<feature type="short sequence motif" description="PRPP-binding" evidence="4">
    <location>
        <begin position="107"/>
        <end position="119"/>
    </location>
</feature>
<dbReference type="NCBIfam" id="NF003549">
    <property type="entry name" value="PRK05205.1-5"/>
    <property type="match status" value="1"/>
</dbReference>
<feature type="domain" description="Phosphoribosyltransferase" evidence="5">
    <location>
        <begin position="23"/>
        <end position="161"/>
    </location>
</feature>
<comment type="function">
    <text evidence="4">Regulates the transcription of the pyrimidine nucleotide (pyr) operon in response to exogenous pyrimidines.</text>
</comment>
<evidence type="ECO:0000256" key="4">
    <source>
        <dbReference type="HAMAP-Rule" id="MF_01219"/>
    </source>
</evidence>
<protein>
    <recommendedName>
        <fullName evidence="4">Bifunctional protein PyrR</fullName>
    </recommendedName>
    <domain>
        <recommendedName>
            <fullName evidence="4">Pyrimidine operon regulatory protein</fullName>
        </recommendedName>
    </domain>
    <domain>
        <recommendedName>
            <fullName evidence="4">Uracil phosphoribosyltransferase</fullName>
            <shortName evidence="4">UPRTase</shortName>
            <ecNumber evidence="4">2.4.2.9</ecNumber>
        </recommendedName>
    </domain>
</protein>
<evidence type="ECO:0000313" key="6">
    <source>
        <dbReference type="EMBL" id="EKO40653.1"/>
    </source>
</evidence>
<dbReference type="GO" id="GO:0006355">
    <property type="term" value="P:regulation of DNA-templated transcription"/>
    <property type="evidence" value="ECO:0007669"/>
    <property type="project" value="UniProtKB-UniRule"/>
</dbReference>
<keyword evidence="2 4" id="KW-0805">Transcription regulation</keyword>
<keyword evidence="3 4" id="KW-0804">Transcription</keyword>
<sequence>MESLGEHSVNKHKKIMTAGEVRRTLERLAFEIIERHDPSCHLAIVGIQRRGAELATRLKALIDARGQCDVPLGKLDINLYRDDWTTREVQPQVGPSEIAFSLAEKNVILVDDVLFSGRTIRAALEALLDYGRPKRVELLVLIDRRGHRELPIQADYVGKRVHTESGERVDVAVAELDGEDGVLLME</sequence>
<comment type="caution">
    <text evidence="6">The sequence shown here is derived from an EMBL/GenBank/DDBJ whole genome shotgun (WGS) entry which is preliminary data.</text>
</comment>
<dbReference type="HAMAP" id="MF_01219">
    <property type="entry name" value="PyrR"/>
    <property type="match status" value="1"/>
</dbReference>
<dbReference type="InterPro" id="IPR050137">
    <property type="entry name" value="PyrR_bifunctional"/>
</dbReference>
<evidence type="ECO:0000313" key="7">
    <source>
        <dbReference type="Proteomes" id="UP000006272"/>
    </source>
</evidence>
<gene>
    <name evidence="4" type="primary">pyrR</name>
    <name evidence="6" type="ORF">B193_0603</name>
</gene>
<dbReference type="InterPro" id="IPR029057">
    <property type="entry name" value="PRTase-like"/>
</dbReference>
<dbReference type="PANTHER" id="PTHR11608">
    <property type="entry name" value="BIFUNCTIONAL PROTEIN PYRR"/>
    <property type="match status" value="1"/>
</dbReference>
<dbReference type="InterPro" id="IPR023050">
    <property type="entry name" value="PyrR"/>
</dbReference>